<evidence type="ECO:0000313" key="7">
    <source>
        <dbReference type="Proteomes" id="UP000325614"/>
    </source>
</evidence>
<dbReference type="AlphaFoldDB" id="A0A5P9K0T8"/>
<proteinExistence type="predicted"/>
<evidence type="ECO:0000313" key="6">
    <source>
        <dbReference type="EMBL" id="QFU18179.1"/>
    </source>
</evidence>
<evidence type="ECO:0000259" key="5">
    <source>
        <dbReference type="PROSITE" id="PS51007"/>
    </source>
</evidence>
<protein>
    <submittedName>
        <fullName evidence="6">C-type cytochrome</fullName>
    </submittedName>
</protein>
<reference evidence="6 7" key="1">
    <citation type="submission" date="2019-10" db="EMBL/GenBank/DDBJ databases">
        <title>Isolation, Identification of Microvirga thermotolerans HR1, a novel thermophilic bacterium and Comparative Genomics of the genus Microvirga.</title>
        <authorList>
            <person name="Li J."/>
            <person name="Zhang W."/>
            <person name="Lin M."/>
            <person name="Wang J."/>
        </authorList>
    </citation>
    <scope>NUCLEOTIDE SEQUENCE [LARGE SCALE GENOMIC DNA]</scope>
    <source>
        <strain evidence="6 7">HR1</strain>
    </source>
</reference>
<evidence type="ECO:0000256" key="2">
    <source>
        <dbReference type="ARBA" id="ARBA00022723"/>
    </source>
</evidence>
<evidence type="ECO:0000256" key="3">
    <source>
        <dbReference type="ARBA" id="ARBA00023004"/>
    </source>
</evidence>
<keyword evidence="3 4" id="KW-0408">Iron</keyword>
<keyword evidence="7" id="KW-1185">Reference proteome</keyword>
<evidence type="ECO:0000256" key="4">
    <source>
        <dbReference type="PROSITE-ProRule" id="PRU00433"/>
    </source>
</evidence>
<gene>
    <name evidence="6" type="ORF">GDR74_15500</name>
</gene>
<dbReference type="Proteomes" id="UP000325614">
    <property type="component" value="Chromosome"/>
</dbReference>
<dbReference type="InterPro" id="IPR036909">
    <property type="entry name" value="Cyt_c-like_dom_sf"/>
</dbReference>
<dbReference type="Pfam" id="PF00034">
    <property type="entry name" value="Cytochrom_C"/>
    <property type="match status" value="1"/>
</dbReference>
<dbReference type="EMBL" id="CP045423">
    <property type="protein sequence ID" value="QFU18179.1"/>
    <property type="molecule type" value="Genomic_DNA"/>
</dbReference>
<dbReference type="SUPFAM" id="SSF46626">
    <property type="entry name" value="Cytochrome c"/>
    <property type="match status" value="1"/>
</dbReference>
<feature type="domain" description="Cytochrome c" evidence="5">
    <location>
        <begin position="38"/>
        <end position="129"/>
    </location>
</feature>
<accession>A0A5P9K0T8</accession>
<dbReference type="Gene3D" id="1.10.760.10">
    <property type="entry name" value="Cytochrome c-like domain"/>
    <property type="match status" value="1"/>
</dbReference>
<keyword evidence="1 4" id="KW-0349">Heme</keyword>
<evidence type="ECO:0000256" key="1">
    <source>
        <dbReference type="ARBA" id="ARBA00022617"/>
    </source>
</evidence>
<dbReference type="GO" id="GO:0009055">
    <property type="term" value="F:electron transfer activity"/>
    <property type="evidence" value="ECO:0007669"/>
    <property type="project" value="InterPro"/>
</dbReference>
<dbReference type="KEGG" id="mico:GDR74_15500"/>
<organism evidence="6 7">
    <name type="scientific">Microvirga thermotolerans</name>
    <dbReference type="NCBI Taxonomy" id="2651334"/>
    <lineage>
        <taxon>Bacteria</taxon>
        <taxon>Pseudomonadati</taxon>
        <taxon>Pseudomonadota</taxon>
        <taxon>Alphaproteobacteria</taxon>
        <taxon>Hyphomicrobiales</taxon>
        <taxon>Methylobacteriaceae</taxon>
        <taxon>Microvirga</taxon>
    </lineage>
</organism>
<dbReference type="PROSITE" id="PS51007">
    <property type="entry name" value="CYTC"/>
    <property type="match status" value="1"/>
</dbReference>
<sequence>MPAGALAILVAVTAGGYLVDRYKDRLERQNRAELLTGGSIRRGKMQILRYGCAGCHTIEGIPHADGLVGPPLTTISRRVYVAGMLKNTPDNLARWIVDPRGINPQTAMPVTGISPAEARDVVAYLYAHD</sequence>
<dbReference type="GO" id="GO:0020037">
    <property type="term" value="F:heme binding"/>
    <property type="evidence" value="ECO:0007669"/>
    <property type="project" value="InterPro"/>
</dbReference>
<dbReference type="InterPro" id="IPR009056">
    <property type="entry name" value="Cyt_c-like_dom"/>
</dbReference>
<dbReference type="GO" id="GO:0046872">
    <property type="term" value="F:metal ion binding"/>
    <property type="evidence" value="ECO:0007669"/>
    <property type="project" value="UniProtKB-KW"/>
</dbReference>
<name>A0A5P9K0T8_9HYPH</name>
<keyword evidence="2 4" id="KW-0479">Metal-binding</keyword>